<organism evidence="1 2">
    <name type="scientific">Candidatus Epulonipiscium fishelsonii</name>
    <dbReference type="NCBI Taxonomy" id="77094"/>
    <lineage>
        <taxon>Bacteria</taxon>
        <taxon>Bacillati</taxon>
        <taxon>Bacillota</taxon>
        <taxon>Clostridia</taxon>
        <taxon>Lachnospirales</taxon>
        <taxon>Lachnospiraceae</taxon>
        <taxon>Candidatus Epulonipiscium</taxon>
    </lineage>
</organism>
<protein>
    <submittedName>
        <fullName evidence="1">Uncharacterized protein</fullName>
    </submittedName>
</protein>
<evidence type="ECO:0000313" key="2">
    <source>
        <dbReference type="Proteomes" id="UP000188605"/>
    </source>
</evidence>
<proteinExistence type="predicted"/>
<comment type="caution">
    <text evidence="1">The sequence shown here is derived from an EMBL/GenBank/DDBJ whole genome shotgun (WGS) entry which is preliminary data.</text>
</comment>
<reference evidence="1" key="1">
    <citation type="submission" date="2016-08" db="EMBL/GenBank/DDBJ databases">
        <authorList>
            <person name="Ngugi D.K."/>
            <person name="Miyake S."/>
            <person name="Stingl U."/>
        </authorList>
    </citation>
    <scope>NUCLEOTIDE SEQUENCE</scope>
    <source>
        <strain evidence="1">SCG-B11WGA-EpuloA1</strain>
    </source>
</reference>
<dbReference type="EMBL" id="LJDB01000010">
    <property type="protein sequence ID" value="ONI42587.1"/>
    <property type="molecule type" value="Genomic_DNA"/>
</dbReference>
<evidence type="ECO:0000313" key="1">
    <source>
        <dbReference type="EMBL" id="ONI42587.1"/>
    </source>
</evidence>
<accession>A0ACC8XGC1</accession>
<dbReference type="Proteomes" id="UP000188605">
    <property type="component" value="Unassembled WGS sequence"/>
</dbReference>
<keyword evidence="2" id="KW-1185">Reference proteome</keyword>
<sequence length="435" mass="46540">MKINNNIPALQGLNALHQNTGALNSSLEKLSSGLRINKAADDVAGMAISQKMKTQVQGLKQANNNAMDGISMIQTAEGSLNEVHDMLQRMRELSIQAANGTYGTSDREQIQKEIDHLISEINVISGNTEFNTMPLLNGGTPVAEASFEIKLTRTVDENGVEIADLTSDPRLATLDEYAEYTVQILDSSAATAGTGFTLDGVVFEYYNSANGPYIGMAQPIDISQKEPLGSTSDVLKSYNDSPGFDNFVFKEDAGEFKLTAKEKGSIGNYMISSPGGIPQTNIGLQIGANANQLLEVKLGSMSSYELGLSAPPGTPGYGVAANIEEGIGIEMSRAGLNLTEDDDIHYAIGAIDKAINKVSSTRSSMGAYQNRLEHTVENLGVSEENMTMSLSQIQDTDMAAEMAEYTRTNVLTQSATAMLSKANELPNTILQLIQG</sequence>
<gene>
    <name evidence="1" type="ORF">AN396_14100</name>
</gene>
<name>A0ACC8XGC1_9FIRM</name>